<feature type="domain" description="PPM-type phosphatase" evidence="2">
    <location>
        <begin position="185"/>
        <end position="401"/>
    </location>
</feature>
<dbReference type="EMBL" id="QKYN01000031">
    <property type="protein sequence ID" value="RAG86196.1"/>
    <property type="molecule type" value="Genomic_DNA"/>
</dbReference>
<accession>A0A2X0J7G1</accession>
<keyword evidence="4" id="KW-1185">Reference proteome</keyword>
<evidence type="ECO:0000259" key="2">
    <source>
        <dbReference type="SMART" id="SM00331"/>
    </source>
</evidence>
<dbReference type="InterPro" id="IPR001932">
    <property type="entry name" value="PPM-type_phosphatase-like_dom"/>
</dbReference>
<evidence type="ECO:0000313" key="3">
    <source>
        <dbReference type="EMBL" id="RAG86196.1"/>
    </source>
</evidence>
<dbReference type="PANTHER" id="PTHR43156">
    <property type="entry name" value="STAGE II SPORULATION PROTEIN E-RELATED"/>
    <property type="match status" value="1"/>
</dbReference>
<dbReference type="SUPFAM" id="SSF81606">
    <property type="entry name" value="PP2C-like"/>
    <property type="match status" value="1"/>
</dbReference>
<sequence>MKERHGDRAAPEGGGAGRFGGHLLGRLLDRAAAVQPRLFASVVTQELSAAGGRDAVLLLQDYEQLFLSPLSHDGCASTGPQPIVGSPAGQAFVEERLVARPEADGLRVYLPLTDGGDSLGVLALSVDRLDDRERADLTRLATLVASLLTSRDRSTDLFTRARRRRPMTVAAEIQWSLLPPLTMSVPEVEVAGFLEPAYEVAGDSFDYALNGDTLHAAVIDAMGHGLKAAVMATAAIGAYRHARRAGVGLAEIYAYMDEVIADQFDPEHFATAQMMRLDVPTGRLQWVNAGHPAPLLVRDHDVVRILDGPTTLPVGFGGEKPLVSEVNLQPGDRIVCFTDGVVEEHTSGGIQFGRTQLIDIAARVGRAGNGLAATTRALSHALKAARGGRTSDDATIFLIEWRGPGR</sequence>
<evidence type="ECO:0000256" key="1">
    <source>
        <dbReference type="ARBA" id="ARBA00022801"/>
    </source>
</evidence>
<dbReference type="Gene3D" id="3.60.40.10">
    <property type="entry name" value="PPM-type phosphatase domain"/>
    <property type="match status" value="1"/>
</dbReference>
<protein>
    <submittedName>
        <fullName evidence="3">Serine/threonine-protein phosphatase</fullName>
    </submittedName>
</protein>
<dbReference type="Proteomes" id="UP000248889">
    <property type="component" value="Unassembled WGS sequence"/>
</dbReference>
<dbReference type="GO" id="GO:0016791">
    <property type="term" value="F:phosphatase activity"/>
    <property type="evidence" value="ECO:0007669"/>
    <property type="project" value="TreeGrafter"/>
</dbReference>
<dbReference type="PANTHER" id="PTHR43156:SF2">
    <property type="entry name" value="STAGE II SPORULATION PROTEIN E"/>
    <property type="match status" value="1"/>
</dbReference>
<comment type="caution">
    <text evidence="3">The sequence shown here is derived from an EMBL/GenBank/DDBJ whole genome shotgun (WGS) entry which is preliminary data.</text>
</comment>
<reference evidence="3 4" key="1">
    <citation type="submission" date="2018-06" db="EMBL/GenBank/DDBJ databases">
        <title>Streptacidiphilus pinicola sp. nov., isolated from pine grove soil.</title>
        <authorList>
            <person name="Roh S.G."/>
            <person name="Park S."/>
            <person name="Kim M.-K."/>
            <person name="Yun B.-R."/>
            <person name="Park J."/>
            <person name="Kim M.J."/>
            <person name="Kim Y.S."/>
            <person name="Kim S.B."/>
        </authorList>
    </citation>
    <scope>NUCLEOTIDE SEQUENCE [LARGE SCALE GENOMIC DNA]</scope>
    <source>
        <strain evidence="3 4">MMS16-CNU450</strain>
    </source>
</reference>
<dbReference type="InterPro" id="IPR036457">
    <property type="entry name" value="PPM-type-like_dom_sf"/>
</dbReference>
<dbReference type="InterPro" id="IPR052016">
    <property type="entry name" value="Bact_Sigma-Reg"/>
</dbReference>
<dbReference type="RefSeq" id="WP_111500140.1">
    <property type="nucleotide sequence ID" value="NZ_QKYN01000031.1"/>
</dbReference>
<gene>
    <name evidence="3" type="ORF">DN069_07960</name>
</gene>
<dbReference type="SMART" id="SM00331">
    <property type="entry name" value="PP2C_SIG"/>
    <property type="match status" value="1"/>
</dbReference>
<dbReference type="AlphaFoldDB" id="A0A2X0J7G1"/>
<organism evidence="3 4">
    <name type="scientific">Streptacidiphilus pinicola</name>
    <dbReference type="NCBI Taxonomy" id="2219663"/>
    <lineage>
        <taxon>Bacteria</taxon>
        <taxon>Bacillati</taxon>
        <taxon>Actinomycetota</taxon>
        <taxon>Actinomycetes</taxon>
        <taxon>Kitasatosporales</taxon>
        <taxon>Streptomycetaceae</taxon>
        <taxon>Streptacidiphilus</taxon>
    </lineage>
</organism>
<evidence type="ECO:0000313" key="4">
    <source>
        <dbReference type="Proteomes" id="UP000248889"/>
    </source>
</evidence>
<proteinExistence type="predicted"/>
<dbReference type="Pfam" id="PF07228">
    <property type="entry name" value="SpoIIE"/>
    <property type="match status" value="1"/>
</dbReference>
<name>A0A2X0J7G1_9ACTN</name>
<dbReference type="OrthoDB" id="4935951at2"/>
<keyword evidence="1" id="KW-0378">Hydrolase</keyword>